<protein>
    <recommendedName>
        <fullName evidence="5 16">Cellulose synthase catalytic subunit [UDP-forming]</fullName>
        <ecNumber evidence="4 16">2.4.1.12</ecNumber>
    </recommendedName>
</protein>
<dbReference type="Pfam" id="PF00535">
    <property type="entry name" value="Glycos_transf_2"/>
    <property type="match status" value="1"/>
</dbReference>
<evidence type="ECO:0000256" key="12">
    <source>
        <dbReference type="ARBA" id="ARBA00022916"/>
    </source>
</evidence>
<dbReference type="PANTHER" id="PTHR43867">
    <property type="entry name" value="CELLULOSE SYNTHASE CATALYTIC SUBUNIT A [UDP-FORMING]"/>
    <property type="match status" value="1"/>
</dbReference>
<evidence type="ECO:0000256" key="11">
    <source>
        <dbReference type="ARBA" id="ARBA00022692"/>
    </source>
</evidence>
<evidence type="ECO:0000256" key="10">
    <source>
        <dbReference type="ARBA" id="ARBA00022679"/>
    </source>
</evidence>
<feature type="transmembrane region" description="Helical" evidence="16">
    <location>
        <begin position="132"/>
        <end position="150"/>
    </location>
</feature>
<feature type="transmembrane region" description="Helical" evidence="16">
    <location>
        <begin position="180"/>
        <end position="198"/>
    </location>
</feature>
<proteinExistence type="inferred from homology"/>
<dbReference type="EC" id="2.4.1.12" evidence="4 16"/>
<keyword evidence="20" id="KW-1185">Reference proteome</keyword>
<dbReference type="GO" id="GO:0030244">
    <property type="term" value="P:cellulose biosynthetic process"/>
    <property type="evidence" value="ECO:0007669"/>
    <property type="project" value="UniProtKB-KW"/>
</dbReference>
<dbReference type="CDD" id="cd06421">
    <property type="entry name" value="CESA_CelA_like"/>
    <property type="match status" value="1"/>
</dbReference>
<feature type="domain" description="PilZ" evidence="18">
    <location>
        <begin position="677"/>
        <end position="772"/>
    </location>
</feature>
<keyword evidence="10 16" id="KW-0808">Transferase</keyword>
<gene>
    <name evidence="19" type="primary">bcsA</name>
    <name evidence="19" type="ORF">CWE14_03690</name>
</gene>
<sequence>MSVLKTLQAQWKTLRRNHSKTHSVGVLSAALIGLLLLSKRTSMQGLQARFWFPHVARQRWSLLDPLRIVIQVVWLVFANRAPRQKADNQRFTALKLSAYQARNARPVRLLQRLTSSSFSALTALAPKLLRSTLMRVALTVVSALFVAFTISLPMDASAQALMLLAFWAVALWVRDTSGRLPLLLMIVLSVLVSSRYLWWRVTQTINWDVPLDATFAIILLSAEIYAWTILILGYIQTAWPLKRGVAKLPDDLTEWPSVDIFIPSYNEPLKVVRPTILAALAIDWPKDKLNVYVLDDGKRDEFRQFCDEAGVDYMVRPDNSHAKAGNLNHALGKTGGDYIAIFDCDHIPTRSFLQMTMGWFLKDPKLALVQTPHHFFSPDPFERNLSIFRSKPNENELFYGLIQDGNDLWNSSFFCGSCAVLKRGPLEEIGGIATETVTEDAHTALKLHRLGYNSAYLNIPQAAGLATESLSSHIGQRIRWARGMAQIFRLDNPLFGKGLNLGQRLCYANAMLYFFNGIPRMIFMLAPLAFLLFGAYIIFAPAVMIAAYALPHIVHSYLTNSRHQGPYRHSFWAEMYETVLAWYILRPTTVALFAPKQGKFNVTEKGGLNESEFYDWKISSPYLILISLSLLGAAFGIWRLMNGPSNEYLSIALNLVWLTYNLIILGGAISVAEEAKQVRVSHRISVNRPATLITDSGHSYQVTLDDFSDNGAGLSVPDGVTIKPGSQVQVALISAETENAFNADVVSVRKNKVGVQFRFASLAQEQSFITATFSRADAWTDWRPEQKDSPVTSFGEVITISLEGYKRLVNQFTPILNPVISVIIRFWAKCKSVLPRTPGKKVSDNG</sequence>
<evidence type="ECO:0000256" key="4">
    <source>
        <dbReference type="ARBA" id="ARBA00012539"/>
    </source>
</evidence>
<feature type="domain" description="Glycosyltransferase 2-like" evidence="17">
    <location>
        <begin position="260"/>
        <end position="430"/>
    </location>
</feature>
<keyword evidence="6 16" id="KW-1003">Cell membrane</keyword>
<dbReference type="Gene3D" id="2.40.10.220">
    <property type="entry name" value="predicted glycosyltransferase like domains"/>
    <property type="match status" value="1"/>
</dbReference>
<dbReference type="GO" id="GO:0006011">
    <property type="term" value="P:UDP-alpha-D-glucose metabolic process"/>
    <property type="evidence" value="ECO:0007669"/>
    <property type="project" value="InterPro"/>
</dbReference>
<dbReference type="Pfam" id="PF07238">
    <property type="entry name" value="PilZ"/>
    <property type="match status" value="1"/>
</dbReference>
<feature type="transmembrane region" description="Helical" evidence="16">
    <location>
        <begin position="156"/>
        <end position="173"/>
    </location>
</feature>
<evidence type="ECO:0000256" key="15">
    <source>
        <dbReference type="ARBA" id="ARBA00048682"/>
    </source>
</evidence>
<dbReference type="NCBIfam" id="NF008558">
    <property type="entry name" value="PRK11498.1"/>
    <property type="match status" value="1"/>
</dbReference>
<feature type="transmembrane region" description="Helical" evidence="16">
    <location>
        <begin position="622"/>
        <end position="641"/>
    </location>
</feature>
<keyword evidence="7 16" id="KW-0997">Cell inner membrane</keyword>
<evidence type="ECO:0000256" key="3">
    <source>
        <dbReference type="ARBA" id="ARBA00006739"/>
    </source>
</evidence>
<evidence type="ECO:0000256" key="7">
    <source>
        <dbReference type="ARBA" id="ARBA00022519"/>
    </source>
</evidence>
<dbReference type="SUPFAM" id="SSF141371">
    <property type="entry name" value="PilZ domain-like"/>
    <property type="match status" value="1"/>
</dbReference>
<dbReference type="InterPro" id="IPR003919">
    <property type="entry name" value="Cell_synth_A"/>
</dbReference>
<keyword evidence="11 16" id="KW-0812">Transmembrane</keyword>
<comment type="subcellular location">
    <subcellularLocation>
        <location evidence="1">Cell inner membrane</location>
        <topology evidence="1">Multi-pass membrane protein</topology>
    </subcellularLocation>
</comment>
<comment type="caution">
    <text evidence="19">The sequence shown here is derived from an EMBL/GenBank/DDBJ whole genome shotgun (WGS) entry which is preliminary data.</text>
</comment>
<organism evidence="19 20">
    <name type="scientific">Aliidiomarina soli</name>
    <dbReference type="NCBI Taxonomy" id="1928574"/>
    <lineage>
        <taxon>Bacteria</taxon>
        <taxon>Pseudomonadati</taxon>
        <taxon>Pseudomonadota</taxon>
        <taxon>Gammaproteobacteria</taxon>
        <taxon>Alteromonadales</taxon>
        <taxon>Idiomarinaceae</taxon>
        <taxon>Aliidiomarina</taxon>
    </lineage>
</organism>
<evidence type="ECO:0000256" key="13">
    <source>
        <dbReference type="ARBA" id="ARBA00022989"/>
    </source>
</evidence>
<keyword evidence="9 16" id="KW-0328">Glycosyltransferase</keyword>
<dbReference type="Gene3D" id="3.90.550.10">
    <property type="entry name" value="Spore Coat Polysaccharide Biosynthesis Protein SpsA, Chain A"/>
    <property type="match status" value="1"/>
</dbReference>
<evidence type="ECO:0000313" key="20">
    <source>
        <dbReference type="Proteomes" id="UP000287823"/>
    </source>
</evidence>
<dbReference type="InterPro" id="IPR029044">
    <property type="entry name" value="Nucleotide-diphossugar_trans"/>
</dbReference>
<dbReference type="RefSeq" id="WP_126798117.1">
    <property type="nucleotide sequence ID" value="NZ_PIPO01000001.1"/>
</dbReference>
<evidence type="ECO:0000256" key="6">
    <source>
        <dbReference type="ARBA" id="ARBA00022475"/>
    </source>
</evidence>
<dbReference type="UniPathway" id="UPA00694"/>
<comment type="pathway">
    <text evidence="2 16">Glycan metabolism; bacterial cellulose biosynthesis.</text>
</comment>
<feature type="transmembrane region" description="Helical" evidence="16">
    <location>
        <begin position="521"/>
        <end position="550"/>
    </location>
</feature>
<comment type="catalytic activity">
    <reaction evidence="15 16">
        <text>[(1-&gt;4)-beta-D-glucosyl](n) + UDP-alpha-D-glucose = [(1-&gt;4)-beta-D-glucosyl](n+1) + UDP + H(+)</text>
        <dbReference type="Rhea" id="RHEA:19929"/>
        <dbReference type="Rhea" id="RHEA-COMP:10033"/>
        <dbReference type="Rhea" id="RHEA-COMP:10034"/>
        <dbReference type="ChEBI" id="CHEBI:15378"/>
        <dbReference type="ChEBI" id="CHEBI:18246"/>
        <dbReference type="ChEBI" id="CHEBI:58223"/>
        <dbReference type="ChEBI" id="CHEBI:58885"/>
        <dbReference type="EC" id="2.4.1.12"/>
    </reaction>
</comment>
<evidence type="ECO:0000256" key="16">
    <source>
        <dbReference type="RuleBase" id="RU365020"/>
    </source>
</evidence>
<dbReference type="FunFam" id="3.90.550.10:FF:000061">
    <property type="entry name" value="Cellulose synthase catalytic subunit [UDP-forming]"/>
    <property type="match status" value="1"/>
</dbReference>
<evidence type="ECO:0000256" key="5">
    <source>
        <dbReference type="ARBA" id="ARBA00018714"/>
    </source>
</evidence>
<evidence type="ECO:0000259" key="18">
    <source>
        <dbReference type="Pfam" id="PF07238"/>
    </source>
</evidence>
<comment type="cofactor">
    <cofactor evidence="16">
        <name>Mg(2+)</name>
        <dbReference type="ChEBI" id="CHEBI:18420"/>
    </cofactor>
</comment>
<dbReference type="InterPro" id="IPR001173">
    <property type="entry name" value="Glyco_trans_2-like"/>
</dbReference>
<dbReference type="AlphaFoldDB" id="A0A432WN20"/>
<keyword evidence="8 16" id="KW-0973">c-di-GMP</keyword>
<evidence type="ECO:0000256" key="8">
    <source>
        <dbReference type="ARBA" id="ARBA00022636"/>
    </source>
</evidence>
<keyword evidence="14 16" id="KW-0472">Membrane</keyword>
<reference evidence="19 20" key="1">
    <citation type="journal article" date="2011" name="Front. Microbiol.">
        <title>Genomic signatures of strain selection and enhancement in Bacillus atrophaeus var. globigii, a historical biowarfare simulant.</title>
        <authorList>
            <person name="Gibbons H.S."/>
            <person name="Broomall S.M."/>
            <person name="McNew L.A."/>
            <person name="Daligault H."/>
            <person name="Chapman C."/>
            <person name="Bruce D."/>
            <person name="Karavis M."/>
            <person name="Krepps M."/>
            <person name="McGregor P.A."/>
            <person name="Hong C."/>
            <person name="Park K.H."/>
            <person name="Akmal A."/>
            <person name="Feldman A."/>
            <person name="Lin J.S."/>
            <person name="Chang W.E."/>
            <person name="Higgs B.W."/>
            <person name="Demirev P."/>
            <person name="Lindquist J."/>
            <person name="Liem A."/>
            <person name="Fochler E."/>
            <person name="Read T.D."/>
            <person name="Tapia R."/>
            <person name="Johnson S."/>
            <person name="Bishop-Lilly K.A."/>
            <person name="Detter C."/>
            <person name="Han C."/>
            <person name="Sozhamannan S."/>
            <person name="Rosenzweig C.N."/>
            <person name="Skowronski E.W."/>
        </authorList>
    </citation>
    <scope>NUCLEOTIDE SEQUENCE [LARGE SCALE GENOMIC DNA]</scope>
    <source>
        <strain evidence="19 20">Y4G10-17</strain>
    </source>
</reference>
<dbReference type="InterPro" id="IPR009875">
    <property type="entry name" value="PilZ_domain"/>
</dbReference>
<evidence type="ECO:0000256" key="14">
    <source>
        <dbReference type="ARBA" id="ARBA00023136"/>
    </source>
</evidence>
<evidence type="ECO:0000259" key="17">
    <source>
        <dbReference type="Pfam" id="PF00535"/>
    </source>
</evidence>
<dbReference type="GO" id="GO:0016760">
    <property type="term" value="F:cellulose synthase (UDP-forming) activity"/>
    <property type="evidence" value="ECO:0007669"/>
    <property type="project" value="UniProtKB-EC"/>
</dbReference>
<keyword evidence="12 16" id="KW-0135">Cellulose biosynthesis</keyword>
<dbReference type="EMBL" id="PIPO01000001">
    <property type="protein sequence ID" value="RUO35109.1"/>
    <property type="molecule type" value="Genomic_DNA"/>
</dbReference>
<dbReference type="SUPFAM" id="SSF53448">
    <property type="entry name" value="Nucleotide-diphospho-sugar transferases"/>
    <property type="match status" value="1"/>
</dbReference>
<evidence type="ECO:0000256" key="2">
    <source>
        <dbReference type="ARBA" id="ARBA00005186"/>
    </source>
</evidence>
<name>A0A432WN20_9GAMM</name>
<dbReference type="PANTHER" id="PTHR43867:SF2">
    <property type="entry name" value="CELLULOSE SYNTHASE CATALYTIC SUBUNIT A [UDP-FORMING]"/>
    <property type="match status" value="1"/>
</dbReference>
<keyword evidence="13 16" id="KW-1133">Transmembrane helix</keyword>
<dbReference type="InterPro" id="IPR050321">
    <property type="entry name" value="Glycosyltr_2/OpgH_subfam"/>
</dbReference>
<accession>A0A432WN20</accession>
<feature type="transmembrane region" description="Helical" evidence="16">
    <location>
        <begin position="213"/>
        <end position="235"/>
    </location>
</feature>
<comment type="similarity">
    <text evidence="3">Belongs to the glycosyltransferase 2 family.</text>
</comment>
<dbReference type="NCBIfam" id="TIGR03030">
    <property type="entry name" value="CelA"/>
    <property type="match status" value="1"/>
</dbReference>
<dbReference type="PRINTS" id="PR01439">
    <property type="entry name" value="CELLSNTHASEA"/>
</dbReference>
<dbReference type="Proteomes" id="UP000287823">
    <property type="component" value="Unassembled WGS sequence"/>
</dbReference>
<dbReference type="GO" id="GO:0005886">
    <property type="term" value="C:plasma membrane"/>
    <property type="evidence" value="ECO:0007669"/>
    <property type="project" value="UniProtKB-SubCell"/>
</dbReference>
<evidence type="ECO:0000256" key="9">
    <source>
        <dbReference type="ARBA" id="ARBA00022676"/>
    </source>
</evidence>
<evidence type="ECO:0000256" key="1">
    <source>
        <dbReference type="ARBA" id="ARBA00004429"/>
    </source>
</evidence>
<feature type="transmembrane region" description="Helical" evidence="16">
    <location>
        <begin position="648"/>
        <end position="672"/>
    </location>
</feature>
<evidence type="ECO:0000313" key="19">
    <source>
        <dbReference type="EMBL" id="RUO35109.1"/>
    </source>
</evidence>
<dbReference type="GO" id="GO:0035438">
    <property type="term" value="F:cyclic-di-GMP binding"/>
    <property type="evidence" value="ECO:0007669"/>
    <property type="project" value="InterPro"/>
</dbReference>
<comment type="function">
    <text evidence="16">Catalytic subunit of cellulose synthase. It polymerizes uridine 5'-diphosphate glucose to cellulose.</text>
</comment>